<dbReference type="PROSITE" id="PS50850">
    <property type="entry name" value="MFS"/>
    <property type="match status" value="1"/>
</dbReference>
<keyword evidence="8" id="KW-1185">Reference proteome</keyword>
<organism evidence="7 8">
    <name type="scientific">Pristionchus pacificus</name>
    <name type="common">Parasitic nematode worm</name>
    <dbReference type="NCBI Taxonomy" id="54126"/>
    <lineage>
        <taxon>Eukaryota</taxon>
        <taxon>Metazoa</taxon>
        <taxon>Ecdysozoa</taxon>
        <taxon>Nematoda</taxon>
        <taxon>Chromadorea</taxon>
        <taxon>Rhabditida</taxon>
        <taxon>Rhabditina</taxon>
        <taxon>Diplogasteromorpha</taxon>
        <taxon>Diplogasteroidea</taxon>
        <taxon>Neodiplogasteridae</taxon>
        <taxon>Pristionchus</taxon>
    </lineage>
</organism>
<evidence type="ECO:0000256" key="4">
    <source>
        <dbReference type="ARBA" id="ARBA00023136"/>
    </source>
</evidence>
<feature type="transmembrane region" description="Helical" evidence="5">
    <location>
        <begin position="162"/>
        <end position="183"/>
    </location>
</feature>
<dbReference type="PANTHER" id="PTHR24064">
    <property type="entry name" value="SOLUTE CARRIER FAMILY 22 MEMBER"/>
    <property type="match status" value="1"/>
</dbReference>
<feature type="transmembrane region" description="Helical" evidence="5">
    <location>
        <begin position="338"/>
        <end position="356"/>
    </location>
</feature>
<evidence type="ECO:0000313" key="8">
    <source>
        <dbReference type="Proteomes" id="UP000005239"/>
    </source>
</evidence>
<feature type="transmembrane region" description="Helical" evidence="5">
    <location>
        <begin position="396"/>
        <end position="416"/>
    </location>
</feature>
<feature type="transmembrane region" description="Helical" evidence="5">
    <location>
        <begin position="422"/>
        <end position="441"/>
    </location>
</feature>
<keyword evidence="2 5" id="KW-0812">Transmembrane</keyword>
<feature type="transmembrane region" description="Helical" evidence="5">
    <location>
        <begin position="80"/>
        <end position="96"/>
    </location>
</feature>
<name>A0A8R1V354_PRIPA</name>
<keyword evidence="3 5" id="KW-1133">Transmembrane helix</keyword>
<dbReference type="Pfam" id="PF00083">
    <property type="entry name" value="Sugar_tr"/>
    <property type="match status" value="1"/>
</dbReference>
<dbReference type="SUPFAM" id="SSF103473">
    <property type="entry name" value="MFS general substrate transporter"/>
    <property type="match status" value="1"/>
</dbReference>
<reference evidence="7" key="2">
    <citation type="submission" date="2022-06" db="UniProtKB">
        <authorList>
            <consortium name="EnsemblMetazoa"/>
        </authorList>
    </citation>
    <scope>IDENTIFICATION</scope>
    <source>
        <strain evidence="7">PS312</strain>
    </source>
</reference>
<feature type="transmembrane region" description="Helical" evidence="5">
    <location>
        <begin position="189"/>
        <end position="208"/>
    </location>
</feature>
<evidence type="ECO:0000313" key="7">
    <source>
        <dbReference type="EnsemblMetazoa" id="PPA47322.1"/>
    </source>
</evidence>
<comment type="subcellular location">
    <subcellularLocation>
        <location evidence="1">Membrane</location>
        <topology evidence="1">Multi-pass membrane protein</topology>
    </subcellularLocation>
</comment>
<reference evidence="8" key="1">
    <citation type="journal article" date="2008" name="Nat. Genet.">
        <title>The Pristionchus pacificus genome provides a unique perspective on nematode lifestyle and parasitism.</title>
        <authorList>
            <person name="Dieterich C."/>
            <person name="Clifton S.W."/>
            <person name="Schuster L.N."/>
            <person name="Chinwalla A."/>
            <person name="Delehaunty K."/>
            <person name="Dinkelacker I."/>
            <person name="Fulton L."/>
            <person name="Fulton R."/>
            <person name="Godfrey J."/>
            <person name="Minx P."/>
            <person name="Mitreva M."/>
            <person name="Roeseler W."/>
            <person name="Tian H."/>
            <person name="Witte H."/>
            <person name="Yang S.P."/>
            <person name="Wilson R.K."/>
            <person name="Sommer R.J."/>
        </authorList>
    </citation>
    <scope>NUCLEOTIDE SEQUENCE [LARGE SCALE GENOMIC DNA]</scope>
    <source>
        <strain evidence="8">PS312</strain>
    </source>
</reference>
<feature type="transmembrane region" description="Helical" evidence="5">
    <location>
        <begin position="103"/>
        <end position="123"/>
    </location>
</feature>
<feature type="domain" description="Major facilitator superfamily (MFS) profile" evidence="6">
    <location>
        <begin position="24"/>
        <end position="446"/>
    </location>
</feature>
<dbReference type="InterPro" id="IPR005828">
    <property type="entry name" value="MFS_sugar_transport-like"/>
</dbReference>
<dbReference type="InterPro" id="IPR036259">
    <property type="entry name" value="MFS_trans_sf"/>
</dbReference>
<dbReference type="EnsemblMetazoa" id="PPA47322.1">
    <property type="protein sequence ID" value="PPA47322.1"/>
    <property type="gene ID" value="WBGene00305218"/>
</dbReference>
<dbReference type="InterPro" id="IPR020846">
    <property type="entry name" value="MFS_dom"/>
</dbReference>
<dbReference type="GO" id="GO:0022857">
    <property type="term" value="F:transmembrane transporter activity"/>
    <property type="evidence" value="ECO:0007669"/>
    <property type="project" value="InterPro"/>
</dbReference>
<evidence type="ECO:0000256" key="5">
    <source>
        <dbReference type="SAM" id="Phobius"/>
    </source>
</evidence>
<gene>
    <name evidence="7" type="primary">WBGene00305218</name>
</gene>
<evidence type="ECO:0000256" key="3">
    <source>
        <dbReference type="ARBA" id="ARBA00022989"/>
    </source>
</evidence>
<feature type="transmembrane region" description="Helical" evidence="5">
    <location>
        <begin position="362"/>
        <end position="384"/>
    </location>
</feature>
<sequence length="446" mass="49396">MAQQLDLVRHVGMPDELTRYTVQVIGILSLAWTFAALPAMIPAFIAPPTTDKNGSIIDGFHTIIEEFNLSSREADYTMDLYFLASLLLGWIPCLLSDKYGRKISLVIASFSTGCVCLLCAFAPNYPVFLVGRFLQGALFSTLSGIGFVFVSESLPFSCHGRASIVFSLMWCVGYIIMAPLASFFPDWRILHIAISIPIIIYGFVLIIWTKESLAFLVSNRQFDKVADWVTASDRVSRAKFDRRCLSQYEQEPLTGEKSDLPDHSVLSAFTDPKIVKPLVIMTYMWVTDFIVYNGLSLTSTTLAMGDPHWNYTASGLVEIPASIFLPLLMDLIGRRPSVILTHALTGTILAILPFIPANHDHMYLSLWMISKFGVSASFFALYIYAAELFPVEHRSLCVGTCCALGNIGALLVPFIAKMSPLMTFSIYACVSLVSCLLTLLLPETSH</sequence>
<dbReference type="Gene3D" id="1.20.1250.20">
    <property type="entry name" value="MFS general substrate transporter like domains"/>
    <property type="match status" value="1"/>
</dbReference>
<dbReference type="AlphaFoldDB" id="A0A8R1V354"/>
<dbReference type="Proteomes" id="UP000005239">
    <property type="component" value="Unassembled WGS sequence"/>
</dbReference>
<keyword evidence="4 5" id="KW-0472">Membrane</keyword>
<protein>
    <recommendedName>
        <fullName evidence="6">Major facilitator superfamily (MFS) profile domain-containing protein</fullName>
    </recommendedName>
</protein>
<evidence type="ECO:0000256" key="1">
    <source>
        <dbReference type="ARBA" id="ARBA00004141"/>
    </source>
</evidence>
<feature type="transmembrane region" description="Helical" evidence="5">
    <location>
        <begin position="20"/>
        <end position="45"/>
    </location>
</feature>
<evidence type="ECO:0000259" key="6">
    <source>
        <dbReference type="PROSITE" id="PS50850"/>
    </source>
</evidence>
<evidence type="ECO:0000256" key="2">
    <source>
        <dbReference type="ARBA" id="ARBA00022692"/>
    </source>
</evidence>
<proteinExistence type="predicted"/>
<accession>A0A8R1V354</accession>
<dbReference type="GO" id="GO:0016020">
    <property type="term" value="C:membrane"/>
    <property type="evidence" value="ECO:0007669"/>
    <property type="project" value="UniProtKB-SubCell"/>
</dbReference>
<feature type="transmembrane region" description="Helical" evidence="5">
    <location>
        <begin position="129"/>
        <end position="150"/>
    </location>
</feature>